<dbReference type="Proteomes" id="UP001431656">
    <property type="component" value="Chromosome"/>
</dbReference>
<dbReference type="NCBIfam" id="TIGR01549">
    <property type="entry name" value="HAD-SF-IA-v1"/>
    <property type="match status" value="1"/>
</dbReference>
<dbReference type="PANTHER" id="PTHR46191:SF2">
    <property type="entry name" value="HALOACID DEHALOGENASE-LIKE HYDROLASE DOMAIN-CONTAINING PROTEIN 3"/>
    <property type="match status" value="1"/>
</dbReference>
<keyword evidence="2" id="KW-1185">Reference proteome</keyword>
<dbReference type="Pfam" id="PF00702">
    <property type="entry name" value="Hydrolase"/>
    <property type="match status" value="1"/>
</dbReference>
<sequence length="173" mass="18585">MRPIFRQYFLTTRTDLAAATRAACGAIGHADADAIIDSYRPQPARVFPDALPCLEWLKTRGFRMFGLSNCTPWEAGGLVETGLAAFLEDVIYSFDAGAIKPEQPIFQRAIEQVGIPTAEVTHVGDSLGADIHGAISVGWKAVLLDRGRSSEHPGLPPAVPVISTLDDLPDSLT</sequence>
<dbReference type="InterPro" id="IPR023214">
    <property type="entry name" value="HAD_sf"/>
</dbReference>
<dbReference type="PANTHER" id="PTHR46191">
    <property type="match status" value="1"/>
</dbReference>
<gene>
    <name evidence="1" type="ORF">brsh051_24200</name>
</gene>
<dbReference type="EMBL" id="AP028056">
    <property type="protein sequence ID" value="BEH03139.1"/>
    <property type="molecule type" value="Genomic_DNA"/>
</dbReference>
<dbReference type="AlphaFoldDB" id="A0AAN0KF52"/>
<accession>A0AAN0KF52</accession>
<dbReference type="Gene3D" id="3.40.50.1000">
    <property type="entry name" value="HAD superfamily/HAD-like"/>
    <property type="match status" value="1"/>
</dbReference>
<dbReference type="InterPro" id="IPR051828">
    <property type="entry name" value="HAD-like_hydrolase_domain"/>
</dbReference>
<dbReference type="KEGG" id="broo:brsh051_24200"/>
<protein>
    <recommendedName>
        <fullName evidence="3">HAD family hydrolase</fullName>
    </recommendedName>
</protein>
<evidence type="ECO:0000313" key="1">
    <source>
        <dbReference type="EMBL" id="BEH03139.1"/>
    </source>
</evidence>
<proteinExistence type="predicted"/>
<name>A0AAN0KF52_9ACTN</name>
<dbReference type="SUPFAM" id="SSF56784">
    <property type="entry name" value="HAD-like"/>
    <property type="match status" value="1"/>
</dbReference>
<organism evidence="1 2">
    <name type="scientific">Brooklawnia propionicigenes</name>
    <dbReference type="NCBI Taxonomy" id="3041175"/>
    <lineage>
        <taxon>Bacteria</taxon>
        <taxon>Bacillati</taxon>
        <taxon>Actinomycetota</taxon>
        <taxon>Actinomycetes</taxon>
        <taxon>Propionibacteriales</taxon>
        <taxon>Propionibacteriaceae</taxon>
        <taxon>Brooklawnia</taxon>
    </lineage>
</organism>
<evidence type="ECO:0000313" key="2">
    <source>
        <dbReference type="Proteomes" id="UP001431656"/>
    </source>
</evidence>
<dbReference type="InterPro" id="IPR006439">
    <property type="entry name" value="HAD-SF_hydro_IA"/>
</dbReference>
<reference evidence="1" key="1">
    <citation type="journal article" date="2024" name="Int. J. Syst. Evol. Microbiol.">
        <title>Brooklawnia propionicigenes sp. nov., a facultatively anaerobic, propionate-producing bacterium isolated from a methanogenic reactor treating waste from cattle farms.</title>
        <authorList>
            <person name="Akita Y."/>
            <person name="Ueki A."/>
            <person name="Tonouchi A."/>
            <person name="Sugawara Y."/>
            <person name="Honma S."/>
            <person name="Kaku N."/>
            <person name="Ueki K."/>
        </authorList>
    </citation>
    <scope>NUCLEOTIDE SEQUENCE</scope>
    <source>
        <strain evidence="1">SH051</strain>
    </source>
</reference>
<evidence type="ECO:0008006" key="3">
    <source>
        <dbReference type="Google" id="ProtNLM"/>
    </source>
</evidence>
<dbReference type="InterPro" id="IPR036412">
    <property type="entry name" value="HAD-like_sf"/>
</dbReference>